<protein>
    <submittedName>
        <fullName evidence="1">Uncharacterized protein</fullName>
    </submittedName>
</protein>
<sequence>MELNEKNCLAAICAGCTTSSKSFYKDKTKGDKISICRAYLKTQSATFRQDRNIYPGDCLGYVKAQNAAIVAGVAVALVGAAAIACANSSSGCRGGGGGYSTGSDWDQFYNQYGQLV</sequence>
<comment type="caution">
    <text evidence="1">The sequence shown here is derived from an EMBL/GenBank/DDBJ whole genome shotgun (WGS) entry which is preliminary data.</text>
</comment>
<gene>
    <name evidence="1" type="ORF">C7476_1265</name>
</gene>
<accession>A0A368YDI7</accession>
<name>A0A368YDI7_9HYPH</name>
<organism evidence="1 2">
    <name type="scientific">Phyllobacterium bourgognense</name>
    <dbReference type="NCBI Taxonomy" id="314236"/>
    <lineage>
        <taxon>Bacteria</taxon>
        <taxon>Pseudomonadati</taxon>
        <taxon>Pseudomonadota</taxon>
        <taxon>Alphaproteobacteria</taxon>
        <taxon>Hyphomicrobiales</taxon>
        <taxon>Phyllobacteriaceae</taxon>
        <taxon>Phyllobacterium</taxon>
    </lineage>
</organism>
<keyword evidence="2" id="KW-1185">Reference proteome</keyword>
<dbReference type="EMBL" id="QPJM01000026">
    <property type="protein sequence ID" value="RCW78303.1"/>
    <property type="molecule type" value="Genomic_DNA"/>
</dbReference>
<dbReference type="AlphaFoldDB" id="A0A368YDI7"/>
<proteinExistence type="predicted"/>
<dbReference type="RefSeq" id="WP_114432699.1">
    <property type="nucleotide sequence ID" value="NZ_QPJM01000026.1"/>
</dbReference>
<reference evidence="1 2" key="1">
    <citation type="submission" date="2018-07" db="EMBL/GenBank/DDBJ databases">
        <title>Genomic Encyclopedia of Type Strains, Phase III (KMG-III): the genomes of soil and plant-associated and newly described type strains.</title>
        <authorList>
            <person name="Whitman W."/>
        </authorList>
    </citation>
    <scope>NUCLEOTIDE SEQUENCE [LARGE SCALE GENOMIC DNA]</scope>
    <source>
        <strain evidence="1 2">31-25a</strain>
    </source>
</reference>
<evidence type="ECO:0000313" key="2">
    <source>
        <dbReference type="Proteomes" id="UP000253324"/>
    </source>
</evidence>
<evidence type="ECO:0000313" key="1">
    <source>
        <dbReference type="EMBL" id="RCW78303.1"/>
    </source>
</evidence>
<dbReference type="Proteomes" id="UP000253324">
    <property type="component" value="Unassembled WGS sequence"/>
</dbReference>
<dbReference type="OrthoDB" id="8083608at2"/>